<name>A0ABW8J7S9_9GAMM</name>
<evidence type="ECO:0000313" key="2">
    <source>
        <dbReference type="Proteomes" id="UP001620339"/>
    </source>
</evidence>
<proteinExistence type="predicted"/>
<evidence type="ECO:0000313" key="1">
    <source>
        <dbReference type="EMBL" id="MFK2878273.1"/>
    </source>
</evidence>
<reference evidence="1 2" key="1">
    <citation type="submission" date="2020-10" db="EMBL/GenBank/DDBJ databases">
        <title>Phylogeny of dyella-like bacteria.</title>
        <authorList>
            <person name="Fu J."/>
        </authorList>
    </citation>
    <scope>NUCLEOTIDE SEQUENCE [LARGE SCALE GENOMIC DNA]</scope>
    <source>
        <strain evidence="1 2">KACC 19113</strain>
    </source>
</reference>
<dbReference type="Proteomes" id="UP001620339">
    <property type="component" value="Unassembled WGS sequence"/>
</dbReference>
<organism evidence="1 2">
    <name type="scientific">Rhodanobacter hydrolyticus</name>
    <dbReference type="NCBI Taxonomy" id="2250595"/>
    <lineage>
        <taxon>Bacteria</taxon>
        <taxon>Pseudomonadati</taxon>
        <taxon>Pseudomonadota</taxon>
        <taxon>Gammaproteobacteria</taxon>
        <taxon>Lysobacterales</taxon>
        <taxon>Rhodanobacteraceae</taxon>
        <taxon>Rhodanobacter</taxon>
    </lineage>
</organism>
<sequence length="143" mass="16840">MPHPSDQIKLLIEGNAEEVRRLHGRIHETLAFRDVSPKRREEWKRACEDFHRRYDELSFPGGYKGARDRLVAGDPETMEAAICFLELRPYFFRSGYMFEALLRKAKDAPLSVEQRARLQFVADSFRAWKASKRERKRQDEVGV</sequence>
<comment type="caution">
    <text evidence="1">The sequence shown here is derived from an EMBL/GenBank/DDBJ whole genome shotgun (WGS) entry which is preliminary data.</text>
</comment>
<dbReference type="RefSeq" id="WP_404614878.1">
    <property type="nucleotide sequence ID" value="NZ_JADIKK010000008.1"/>
</dbReference>
<protein>
    <submittedName>
        <fullName evidence="1">Uncharacterized protein</fullName>
    </submittedName>
</protein>
<dbReference type="EMBL" id="JADIKK010000008">
    <property type="protein sequence ID" value="MFK2878273.1"/>
    <property type="molecule type" value="Genomic_DNA"/>
</dbReference>
<gene>
    <name evidence="1" type="ORF">ISP25_14445</name>
</gene>
<accession>A0ABW8J7S9</accession>
<keyword evidence="2" id="KW-1185">Reference proteome</keyword>